<dbReference type="PROSITE" id="PS50222">
    <property type="entry name" value="EF_HAND_2"/>
    <property type="match status" value="1"/>
</dbReference>
<feature type="coiled-coil region" evidence="2">
    <location>
        <begin position="591"/>
        <end position="677"/>
    </location>
</feature>
<dbReference type="Proteomes" id="UP001642464">
    <property type="component" value="Unassembled WGS sequence"/>
</dbReference>
<dbReference type="EMBL" id="CAXAMM010021913">
    <property type="protein sequence ID" value="CAK9050824.1"/>
    <property type="molecule type" value="Genomic_DNA"/>
</dbReference>
<accession>A0ABP0MJD5</accession>
<feature type="coiled-coil region" evidence="2">
    <location>
        <begin position="268"/>
        <end position="365"/>
    </location>
</feature>
<keyword evidence="2" id="KW-0175">Coiled coil</keyword>
<evidence type="ECO:0000313" key="5">
    <source>
        <dbReference type="Proteomes" id="UP001642464"/>
    </source>
</evidence>
<keyword evidence="1" id="KW-0106">Calcium</keyword>
<dbReference type="InterPro" id="IPR018247">
    <property type="entry name" value="EF_Hand_1_Ca_BS"/>
</dbReference>
<dbReference type="InterPro" id="IPR011992">
    <property type="entry name" value="EF-hand-dom_pair"/>
</dbReference>
<dbReference type="PROSITE" id="PS00018">
    <property type="entry name" value="EF_HAND_1"/>
    <property type="match status" value="1"/>
</dbReference>
<evidence type="ECO:0000256" key="2">
    <source>
        <dbReference type="SAM" id="Coils"/>
    </source>
</evidence>
<gene>
    <name evidence="4" type="ORF">SCF082_LOCUS27976</name>
</gene>
<keyword evidence="5" id="KW-1185">Reference proteome</keyword>
<protein>
    <recommendedName>
        <fullName evidence="3">EF-hand domain-containing protein</fullName>
    </recommendedName>
</protein>
<name>A0ABP0MJD5_9DINO</name>
<organism evidence="4 5">
    <name type="scientific">Durusdinium trenchii</name>
    <dbReference type="NCBI Taxonomy" id="1381693"/>
    <lineage>
        <taxon>Eukaryota</taxon>
        <taxon>Sar</taxon>
        <taxon>Alveolata</taxon>
        <taxon>Dinophyceae</taxon>
        <taxon>Suessiales</taxon>
        <taxon>Symbiodiniaceae</taxon>
        <taxon>Durusdinium</taxon>
    </lineage>
</organism>
<sequence>MAYTRLVERRPALLRDIIEVVAPPSKKQRRLKGGSFALNTLILEGVSPFDAVGKQFDEAGNVRSLWDAHDTNENGYLDQTELESLLIHLHKKLGGSGDLSEEAIKRCAEILHVESGELRKEVFARRFTHLWSQKDKLLELSPKVTVVSDTSEPSSSVNLWLAASMHGVEGEPFPEGSVCWVRDSAVMTEKEDLSSVKKKDIPGASKGLHSARLLVLGHGRSKSRLRVQDSSGDVGWVSTTLEGRLQGADLASELLAAHHQAVQQDAIRWRQEQDIAELEDELDEEEKVCKSFKRKVKELELSIAKEEQRNGEEKQIQALEERNSTRLKSELAEFESEAGRLRIELEDSRAALRTAQLERRSKEEQHESRISALTGLMHEEVNKAHERLTVTEMATTAAQRTLQLVEDEEAGKTSKSADELNRMKDYVRAESEAFDKCEFKLESIEKREKTRSLFENVQVEFLHKEKRTNDELREATLLRNEAAQAADEALALRIRLAREDQDLTSRQASLSTAEQQASQKLELAAVELDRARILTQELTKDKAEAFSELAEARRVSGRAQQERELAHQQSLEAEMAAFEAMKACEAADEDRKKVEQALLSVTEDLEKAARQQREGLELAAKGESSLHRMHMIEEKVSQYSEENQRLSQVLATERAACNEIRSEKERMQLELRDLTRLTRFASPRMRGQSGVG</sequence>
<comment type="caution">
    <text evidence="4">The sequence shown here is derived from an EMBL/GenBank/DDBJ whole genome shotgun (WGS) entry which is preliminary data.</text>
</comment>
<dbReference type="InterPro" id="IPR002048">
    <property type="entry name" value="EF_hand_dom"/>
</dbReference>
<dbReference type="SUPFAM" id="SSF47473">
    <property type="entry name" value="EF-hand"/>
    <property type="match status" value="1"/>
</dbReference>
<evidence type="ECO:0000313" key="4">
    <source>
        <dbReference type="EMBL" id="CAK9050824.1"/>
    </source>
</evidence>
<proteinExistence type="predicted"/>
<evidence type="ECO:0000259" key="3">
    <source>
        <dbReference type="PROSITE" id="PS50222"/>
    </source>
</evidence>
<reference evidence="4 5" key="1">
    <citation type="submission" date="2024-02" db="EMBL/GenBank/DDBJ databases">
        <authorList>
            <person name="Chen Y."/>
            <person name="Shah S."/>
            <person name="Dougan E. K."/>
            <person name="Thang M."/>
            <person name="Chan C."/>
        </authorList>
    </citation>
    <scope>NUCLEOTIDE SEQUENCE [LARGE SCALE GENOMIC DNA]</scope>
</reference>
<evidence type="ECO:0000256" key="1">
    <source>
        <dbReference type="ARBA" id="ARBA00022837"/>
    </source>
</evidence>
<feature type="domain" description="EF-hand" evidence="3">
    <location>
        <begin position="57"/>
        <end position="92"/>
    </location>
</feature>